<organism evidence="1 2">
    <name type="scientific">Actinocorallia herbida</name>
    <dbReference type="NCBI Taxonomy" id="58109"/>
    <lineage>
        <taxon>Bacteria</taxon>
        <taxon>Bacillati</taxon>
        <taxon>Actinomycetota</taxon>
        <taxon>Actinomycetes</taxon>
        <taxon>Streptosporangiales</taxon>
        <taxon>Thermomonosporaceae</taxon>
        <taxon>Actinocorallia</taxon>
    </lineage>
</organism>
<keyword evidence="2" id="KW-1185">Reference proteome</keyword>
<accession>A0A3N1CXJ0</accession>
<evidence type="ECO:0000313" key="1">
    <source>
        <dbReference type="EMBL" id="ROO85991.1"/>
    </source>
</evidence>
<dbReference type="RefSeq" id="WP_123665437.1">
    <property type="nucleotide sequence ID" value="NZ_RJKE01000001.1"/>
</dbReference>
<proteinExistence type="predicted"/>
<sequence>MEPDFFEHVGEVVRGAAPRDLGPLRLVVHRNGVKVWFGDPAPAKEHYEAQLIRADLVEDAREQALEIGFHTEHPKPADNEAVLRRLLDHEDRWRPALGAEPVVGPFLGPPAWRRISELWLDPEPDADLAFEAGIRLTDYLKNLEPHRT</sequence>
<gene>
    <name evidence="1" type="ORF">EDD29_3548</name>
</gene>
<name>A0A3N1CXJ0_9ACTN</name>
<dbReference type="Proteomes" id="UP000272400">
    <property type="component" value="Unassembled WGS sequence"/>
</dbReference>
<reference evidence="1 2" key="1">
    <citation type="submission" date="2018-11" db="EMBL/GenBank/DDBJ databases">
        <title>Sequencing the genomes of 1000 actinobacteria strains.</title>
        <authorList>
            <person name="Klenk H.-P."/>
        </authorList>
    </citation>
    <scope>NUCLEOTIDE SEQUENCE [LARGE SCALE GENOMIC DNA]</scope>
    <source>
        <strain evidence="1 2">DSM 44254</strain>
    </source>
</reference>
<protein>
    <submittedName>
        <fullName evidence="1">Uncharacterized protein</fullName>
    </submittedName>
</protein>
<dbReference type="OrthoDB" id="3471676at2"/>
<dbReference type="AlphaFoldDB" id="A0A3N1CXJ0"/>
<comment type="caution">
    <text evidence="1">The sequence shown here is derived from an EMBL/GenBank/DDBJ whole genome shotgun (WGS) entry which is preliminary data.</text>
</comment>
<dbReference type="EMBL" id="RJKE01000001">
    <property type="protein sequence ID" value="ROO85991.1"/>
    <property type="molecule type" value="Genomic_DNA"/>
</dbReference>
<evidence type="ECO:0000313" key="2">
    <source>
        <dbReference type="Proteomes" id="UP000272400"/>
    </source>
</evidence>